<gene>
    <name evidence="1" type="ORF">EDS130_LOCUS20292</name>
</gene>
<reference evidence="1" key="1">
    <citation type="submission" date="2021-02" db="EMBL/GenBank/DDBJ databases">
        <authorList>
            <person name="Nowell W R."/>
        </authorList>
    </citation>
    <scope>NUCLEOTIDE SEQUENCE</scope>
</reference>
<accession>A0A814PHY9</accession>
<organism evidence="1 2">
    <name type="scientific">Adineta ricciae</name>
    <name type="common">Rotifer</name>
    <dbReference type="NCBI Taxonomy" id="249248"/>
    <lineage>
        <taxon>Eukaryota</taxon>
        <taxon>Metazoa</taxon>
        <taxon>Spiralia</taxon>
        <taxon>Gnathifera</taxon>
        <taxon>Rotifera</taxon>
        <taxon>Eurotatoria</taxon>
        <taxon>Bdelloidea</taxon>
        <taxon>Adinetida</taxon>
        <taxon>Adinetidae</taxon>
        <taxon>Adineta</taxon>
    </lineage>
</organism>
<sequence length="117" mass="13211">MNNTIRMNLKFAWRGIASYEGMFNKVKPYRKETYTVDQCRCNCGGSSNCDSKRHQSSYASTVSFDTFATTINITANLSTNIAKQWKCLKNINITRVAHTPTLKMKNQSLTDAGMRLG</sequence>
<protein>
    <submittedName>
        <fullName evidence="1">Uncharacterized protein</fullName>
    </submittedName>
</protein>
<evidence type="ECO:0000313" key="1">
    <source>
        <dbReference type="EMBL" id="CAF1106937.1"/>
    </source>
</evidence>
<dbReference type="AlphaFoldDB" id="A0A814PHY9"/>
<comment type="caution">
    <text evidence="1">The sequence shown here is derived from an EMBL/GenBank/DDBJ whole genome shotgun (WGS) entry which is preliminary data.</text>
</comment>
<dbReference type="EMBL" id="CAJNOJ010000099">
    <property type="protein sequence ID" value="CAF1106937.1"/>
    <property type="molecule type" value="Genomic_DNA"/>
</dbReference>
<evidence type="ECO:0000313" key="2">
    <source>
        <dbReference type="Proteomes" id="UP000663852"/>
    </source>
</evidence>
<dbReference type="Proteomes" id="UP000663852">
    <property type="component" value="Unassembled WGS sequence"/>
</dbReference>
<name>A0A814PHY9_ADIRI</name>
<proteinExistence type="predicted"/>